<reference evidence="3" key="1">
    <citation type="submission" date="2023-03" db="EMBL/GenBank/DDBJ databases">
        <title>Massive genome expansion in bonnet fungi (Mycena s.s.) driven by repeated elements and novel gene families across ecological guilds.</title>
        <authorList>
            <consortium name="Lawrence Berkeley National Laboratory"/>
            <person name="Harder C.B."/>
            <person name="Miyauchi S."/>
            <person name="Viragh M."/>
            <person name="Kuo A."/>
            <person name="Thoen E."/>
            <person name="Andreopoulos B."/>
            <person name="Lu D."/>
            <person name="Skrede I."/>
            <person name="Drula E."/>
            <person name="Henrissat B."/>
            <person name="Morin E."/>
            <person name="Kohler A."/>
            <person name="Barry K."/>
            <person name="LaButti K."/>
            <person name="Morin E."/>
            <person name="Salamov A."/>
            <person name="Lipzen A."/>
            <person name="Mereny Z."/>
            <person name="Hegedus B."/>
            <person name="Baldrian P."/>
            <person name="Stursova M."/>
            <person name="Weitz H."/>
            <person name="Taylor A."/>
            <person name="Grigoriev I.V."/>
            <person name="Nagy L.G."/>
            <person name="Martin F."/>
            <person name="Kauserud H."/>
        </authorList>
    </citation>
    <scope>NUCLEOTIDE SEQUENCE</scope>
    <source>
        <strain evidence="3">CBHHK200</strain>
    </source>
</reference>
<organism evidence="3 4">
    <name type="scientific">Mycena alexandri</name>
    <dbReference type="NCBI Taxonomy" id="1745969"/>
    <lineage>
        <taxon>Eukaryota</taxon>
        <taxon>Fungi</taxon>
        <taxon>Dikarya</taxon>
        <taxon>Basidiomycota</taxon>
        <taxon>Agaricomycotina</taxon>
        <taxon>Agaricomycetes</taxon>
        <taxon>Agaricomycetidae</taxon>
        <taxon>Agaricales</taxon>
        <taxon>Marasmiineae</taxon>
        <taxon>Mycenaceae</taxon>
        <taxon>Mycena</taxon>
    </lineage>
</organism>
<accession>A0AAD6RZM6</accession>
<feature type="compositionally biased region" description="Basic and acidic residues" evidence="1">
    <location>
        <begin position="8"/>
        <end position="17"/>
    </location>
</feature>
<protein>
    <recommendedName>
        <fullName evidence="2">DUF6589 domain-containing protein</fullName>
    </recommendedName>
</protein>
<dbReference type="AlphaFoldDB" id="A0AAD6RZM6"/>
<evidence type="ECO:0000256" key="1">
    <source>
        <dbReference type="SAM" id="MobiDB-lite"/>
    </source>
</evidence>
<proteinExistence type="predicted"/>
<dbReference type="Pfam" id="PF20231">
    <property type="entry name" value="DUF6589"/>
    <property type="match status" value="1"/>
</dbReference>
<evidence type="ECO:0000313" key="3">
    <source>
        <dbReference type="EMBL" id="KAJ7017793.1"/>
    </source>
</evidence>
<feature type="region of interest" description="Disordered" evidence="1">
    <location>
        <begin position="774"/>
        <end position="804"/>
    </location>
</feature>
<dbReference type="EMBL" id="JARJCM010000378">
    <property type="protein sequence ID" value="KAJ7017793.1"/>
    <property type="molecule type" value="Genomic_DNA"/>
</dbReference>
<gene>
    <name evidence="3" type="ORF">C8F04DRAFT_1053581</name>
</gene>
<dbReference type="Proteomes" id="UP001218188">
    <property type="component" value="Unassembled WGS sequence"/>
</dbReference>
<name>A0AAD6RZM6_9AGAR</name>
<feature type="compositionally biased region" description="Acidic residues" evidence="1">
    <location>
        <begin position="782"/>
        <end position="804"/>
    </location>
</feature>
<sequence>MRAAAEAARSEREAEQKRIRRAAAAETRRIQEEAAVKAKVEEDHVRAQEYFAKITKSEAEGGAGFESGQSFVQSLFSTGTGGNPQTSANLTRYLQTGGADLFREIVERVPEVGEEFIDKEFDAKLEKVLREEGQAIQELLTRHWTTSVTELLKDFDMEQLGDDLQQIAPTLWNILERLRLTSHQIFTSVCAMLSMSRSQKANNYQVVIGMFLLASGSAKREMEVLAHAGLSISYSTIQDHITLLSEEALKRLKELVKQKMCFIVWDNLNIAFRVESQRLNSTNHFDNGTTGTAIPLWNPFTNTDTLPGTLPLEMKSERTTTFPVVDWSTTDILPSPSQAEELGRCCGWHLRRLAIENIPGLGRLKEALGECPEVDSIAVHQTEQYPVPAMHEDESSIEGTIRVYTKILESLGITNADLRAHGLMFNDGDLLTDSLVDKIESARRNSEGEIEGMKATVRRFGLFHAKMAGCRLVVNEHWGKPNSVWPGSLWWEHTRLLKRKPMTAGWKAKKATPWKPSHELLQISLAAHVKDGFRLHCGQADLDAWAATATMDDVSAVADRVHDKLFSTAGLDTLRALRPELRDITHENVILLNRDALFYIEFVFAIKKGDIGRVVNVLRVWMVMMRSNKTMPKYADALFETLARIDRRFFLHNWLINLTRRPYSFKEVDLLQEHQNFWAKIIYNAKGVNRSWEWLAKITVCIFTLRETMRTVQRLADALRDEKIQEYVDDRLSNDPSDSSSVSPVRDLLEEGSKYADTRTAFKKFTPEVRRAENLGVVNAEESPEVEEREEEPETTEEDYDVTEEDLCLDDEEPYAQADTLLAAAAELIT</sequence>
<evidence type="ECO:0000259" key="2">
    <source>
        <dbReference type="Pfam" id="PF20231"/>
    </source>
</evidence>
<keyword evidence="4" id="KW-1185">Reference proteome</keyword>
<feature type="region of interest" description="Disordered" evidence="1">
    <location>
        <begin position="1"/>
        <end position="20"/>
    </location>
</feature>
<feature type="domain" description="DUF6589" evidence="2">
    <location>
        <begin position="329"/>
        <end position="714"/>
    </location>
</feature>
<dbReference type="InterPro" id="IPR046496">
    <property type="entry name" value="DUF6589"/>
</dbReference>
<evidence type="ECO:0000313" key="4">
    <source>
        <dbReference type="Proteomes" id="UP001218188"/>
    </source>
</evidence>
<comment type="caution">
    <text evidence="3">The sequence shown here is derived from an EMBL/GenBank/DDBJ whole genome shotgun (WGS) entry which is preliminary data.</text>
</comment>